<sequence>MPIAPSLTLLPSNNGPNSSIPDLIGPDLGTDPEDGQEHDLLEGFATATDFRQGQEQTPGQFQQGENAPDHDEHTQDDRDNNQQENCEQITTPDILAHPSQEHYKSNKAQAPLSWRNPPHQNVRFPKQETSNQQNEHDPARQLLEQQSADQQVEPQQVTPAKTPDPLYGRNATIRYSLIIIFEGSGLGIKIPWFLVIHQGHTRGTRFRIKAYNQDGVEVDVETIPSATTFSFIGDYDDELVVNNDATWGYTTLISGMTVKKITHLHEQILKTTLEQPRYISPPRTPEERVLLNTQWCIVKCLQRIGVDVDWPIIKGYSRNIWSIEADMTAYAKRYSTGWSAGVKDLLESMKGVLSDEERRKLQKSQESMCVDEEAYVKSEVGRLYTHFTSQLESKVMDILEEMKFHKGKAYRPYSAEEVKKKQKAIGFEGSEASGTPG</sequence>
<dbReference type="OrthoDB" id="10569275at2759"/>
<reference evidence="2" key="1">
    <citation type="submission" date="2021-02" db="EMBL/GenBank/DDBJ databases">
        <title>Genome sequence Cadophora malorum strain M34.</title>
        <authorList>
            <person name="Stefanovic E."/>
            <person name="Vu D."/>
            <person name="Scully C."/>
            <person name="Dijksterhuis J."/>
            <person name="Roader J."/>
            <person name="Houbraken J."/>
        </authorList>
    </citation>
    <scope>NUCLEOTIDE SEQUENCE</scope>
    <source>
        <strain evidence="2">M34</strain>
    </source>
</reference>
<evidence type="ECO:0000313" key="3">
    <source>
        <dbReference type="Proteomes" id="UP000664132"/>
    </source>
</evidence>
<evidence type="ECO:0000256" key="1">
    <source>
        <dbReference type="SAM" id="MobiDB-lite"/>
    </source>
</evidence>
<keyword evidence="3" id="KW-1185">Reference proteome</keyword>
<feature type="compositionally biased region" description="Polar residues" evidence="1">
    <location>
        <begin position="82"/>
        <end position="91"/>
    </location>
</feature>
<accession>A0A8H7W5Q1</accession>
<proteinExistence type="predicted"/>
<feature type="compositionally biased region" description="Polar residues" evidence="1">
    <location>
        <begin position="147"/>
        <end position="159"/>
    </location>
</feature>
<gene>
    <name evidence="2" type="ORF">IFR04_010588</name>
</gene>
<dbReference type="Proteomes" id="UP000664132">
    <property type="component" value="Unassembled WGS sequence"/>
</dbReference>
<evidence type="ECO:0000313" key="2">
    <source>
        <dbReference type="EMBL" id="KAG4416307.1"/>
    </source>
</evidence>
<feature type="compositionally biased region" description="Low complexity" evidence="1">
    <location>
        <begin position="53"/>
        <end position="64"/>
    </location>
</feature>
<feature type="region of interest" description="Disordered" evidence="1">
    <location>
        <begin position="1"/>
        <end position="138"/>
    </location>
</feature>
<feature type="compositionally biased region" description="Polar residues" evidence="1">
    <location>
        <begin position="9"/>
        <end position="20"/>
    </location>
</feature>
<name>A0A8H7W5Q1_9HELO</name>
<feature type="compositionally biased region" description="Basic and acidic residues" evidence="1">
    <location>
        <begin position="67"/>
        <end position="81"/>
    </location>
</feature>
<dbReference type="AlphaFoldDB" id="A0A8H7W5Q1"/>
<organism evidence="2 3">
    <name type="scientific">Cadophora malorum</name>
    <dbReference type="NCBI Taxonomy" id="108018"/>
    <lineage>
        <taxon>Eukaryota</taxon>
        <taxon>Fungi</taxon>
        <taxon>Dikarya</taxon>
        <taxon>Ascomycota</taxon>
        <taxon>Pezizomycotina</taxon>
        <taxon>Leotiomycetes</taxon>
        <taxon>Helotiales</taxon>
        <taxon>Ploettnerulaceae</taxon>
        <taxon>Cadophora</taxon>
    </lineage>
</organism>
<feature type="region of interest" description="Disordered" evidence="1">
    <location>
        <begin position="147"/>
        <end position="166"/>
    </location>
</feature>
<dbReference type="EMBL" id="JAFJYH010000191">
    <property type="protein sequence ID" value="KAG4416307.1"/>
    <property type="molecule type" value="Genomic_DNA"/>
</dbReference>
<protein>
    <submittedName>
        <fullName evidence="2">Uncharacterized protein</fullName>
    </submittedName>
</protein>
<comment type="caution">
    <text evidence="2">The sequence shown here is derived from an EMBL/GenBank/DDBJ whole genome shotgun (WGS) entry which is preliminary data.</text>
</comment>